<dbReference type="Pfam" id="PF01855">
    <property type="entry name" value="POR_N"/>
    <property type="match status" value="1"/>
</dbReference>
<proteinExistence type="predicted"/>
<dbReference type="FunFam" id="3.40.50.970:FF:000022">
    <property type="entry name" value="2-oxoglutarate ferredoxin oxidoreductase alpha subunit"/>
    <property type="match status" value="1"/>
</dbReference>
<dbReference type="Pfam" id="PF17147">
    <property type="entry name" value="PFOR_II"/>
    <property type="match status" value="1"/>
</dbReference>
<dbReference type="SUPFAM" id="SSF52922">
    <property type="entry name" value="TK C-terminal domain-like"/>
    <property type="match status" value="1"/>
</dbReference>
<dbReference type="RefSeq" id="WP_109643648.1">
    <property type="nucleotide sequence ID" value="NZ_QGGB01000001.1"/>
</dbReference>
<dbReference type="InterPro" id="IPR009014">
    <property type="entry name" value="Transketo_C/PFOR_II"/>
</dbReference>
<gene>
    <name evidence="5" type="ORF">DDZ15_00165</name>
</gene>
<dbReference type="InterPro" id="IPR050722">
    <property type="entry name" value="Pyruvate:ferred/Flavod_OxRd"/>
</dbReference>
<dbReference type="InterPro" id="IPR002869">
    <property type="entry name" value="Pyrv_flavodox_OxRed_cen"/>
</dbReference>
<dbReference type="GO" id="GO:0016903">
    <property type="term" value="F:oxidoreductase activity, acting on the aldehyde or oxo group of donors"/>
    <property type="evidence" value="ECO:0007669"/>
    <property type="project" value="InterPro"/>
</dbReference>
<dbReference type="Gene3D" id="3.40.920.10">
    <property type="entry name" value="Pyruvate-ferredoxin oxidoreductase, PFOR, domain III"/>
    <property type="match status" value="1"/>
</dbReference>
<dbReference type="InterPro" id="IPR002880">
    <property type="entry name" value="Pyrv_Fd/Flavodoxin_OxRdtase_N"/>
</dbReference>
<evidence type="ECO:0000259" key="3">
    <source>
        <dbReference type="Pfam" id="PF01855"/>
    </source>
</evidence>
<keyword evidence="1" id="KW-0560">Oxidoreductase</keyword>
<feature type="domain" description="Pyruvate:ferredoxin oxidoreductase core" evidence="4">
    <location>
        <begin position="517"/>
        <end position="587"/>
    </location>
</feature>
<dbReference type="PANTHER" id="PTHR32154:SF20">
    <property type="entry name" value="2-OXOGLUTARATE OXIDOREDUCTASE SUBUNIT KORA"/>
    <property type="match status" value="1"/>
</dbReference>
<dbReference type="InterPro" id="IPR029061">
    <property type="entry name" value="THDP-binding"/>
</dbReference>
<accession>A0A316U3N8</accession>
<evidence type="ECO:0000313" key="5">
    <source>
        <dbReference type="EMBL" id="PWN08086.1"/>
    </source>
</evidence>
<dbReference type="Proteomes" id="UP000245533">
    <property type="component" value="Unassembled WGS sequence"/>
</dbReference>
<evidence type="ECO:0000313" key="6">
    <source>
        <dbReference type="Proteomes" id="UP000245533"/>
    </source>
</evidence>
<name>A0A316U3N8_9BACT</name>
<evidence type="ECO:0000259" key="2">
    <source>
        <dbReference type="Pfam" id="PF01558"/>
    </source>
</evidence>
<dbReference type="Gene3D" id="3.40.50.970">
    <property type="match status" value="1"/>
</dbReference>
<dbReference type="SUPFAM" id="SSF52518">
    <property type="entry name" value="Thiamin diphosphate-binding fold (THDP-binding)"/>
    <property type="match status" value="1"/>
</dbReference>
<protein>
    <submittedName>
        <fullName evidence="5">2-oxoglutarate ferredoxin oxidoreductase subunit alpha</fullName>
    </submittedName>
</protein>
<feature type="domain" description="Pyruvate/ketoisovalerate oxidoreductase catalytic" evidence="2">
    <location>
        <begin position="20"/>
        <end position="210"/>
    </location>
</feature>
<dbReference type="GO" id="GO:0006979">
    <property type="term" value="P:response to oxidative stress"/>
    <property type="evidence" value="ECO:0007669"/>
    <property type="project" value="TreeGrafter"/>
</dbReference>
<dbReference type="Gene3D" id="3.40.50.920">
    <property type="match status" value="1"/>
</dbReference>
<comment type="caution">
    <text evidence="5">The sequence shown here is derived from an EMBL/GenBank/DDBJ whole genome shotgun (WGS) entry which is preliminary data.</text>
</comment>
<dbReference type="NCBIfam" id="TIGR03710">
    <property type="entry name" value="OAFO_sf"/>
    <property type="match status" value="1"/>
</dbReference>
<dbReference type="PANTHER" id="PTHR32154">
    <property type="entry name" value="PYRUVATE-FLAVODOXIN OXIDOREDUCTASE-RELATED"/>
    <property type="match status" value="1"/>
</dbReference>
<reference evidence="5 6" key="1">
    <citation type="submission" date="2018-05" db="EMBL/GenBank/DDBJ databases">
        <title>Rhodohalobacter halophilus gen. nov., sp. nov., a moderately halophilic member of the family Balneolaceae.</title>
        <authorList>
            <person name="Liu Z.-W."/>
        </authorList>
    </citation>
    <scope>NUCLEOTIDE SEQUENCE [LARGE SCALE GENOMIC DNA]</scope>
    <source>
        <strain evidence="5 6">8A47</strain>
    </source>
</reference>
<dbReference type="CDD" id="cd07034">
    <property type="entry name" value="TPP_PYR_PFOR_IOR-alpha_like"/>
    <property type="match status" value="1"/>
</dbReference>
<dbReference type="AlphaFoldDB" id="A0A316U3N8"/>
<dbReference type="OrthoDB" id="9794954at2"/>
<dbReference type="EMBL" id="QGGB01000001">
    <property type="protein sequence ID" value="PWN08086.1"/>
    <property type="molecule type" value="Genomic_DNA"/>
</dbReference>
<dbReference type="SUPFAM" id="SSF53323">
    <property type="entry name" value="Pyruvate-ferredoxin oxidoreductase, PFOR, domain III"/>
    <property type="match status" value="1"/>
</dbReference>
<dbReference type="InterPro" id="IPR033412">
    <property type="entry name" value="PFOR_II"/>
</dbReference>
<evidence type="ECO:0000256" key="1">
    <source>
        <dbReference type="ARBA" id="ARBA00023002"/>
    </source>
</evidence>
<dbReference type="InterPro" id="IPR022367">
    <property type="entry name" value="2-oxoacid/accept_OxRdtase_asu"/>
</dbReference>
<evidence type="ECO:0000259" key="4">
    <source>
        <dbReference type="Pfam" id="PF17147"/>
    </source>
</evidence>
<organism evidence="5 6">
    <name type="scientific">Rhodohalobacter mucosus</name>
    <dbReference type="NCBI Taxonomy" id="2079485"/>
    <lineage>
        <taxon>Bacteria</taxon>
        <taxon>Pseudomonadati</taxon>
        <taxon>Balneolota</taxon>
        <taxon>Balneolia</taxon>
        <taxon>Balneolales</taxon>
        <taxon>Balneolaceae</taxon>
        <taxon>Rhodohalobacter</taxon>
    </lineage>
</organism>
<sequence>MKATDLIRDEVTIRFAGDSGDGMQLTGSLFTNTTALEGNDLRTLPEFPAEIRAPVGTVPGVSSFQLHFGSREIMTPGDACDVLVVMNSAALKANLSMLKKGGAIIANTAGFDKKNLNLAKYGEENNPLEDGSLKEYRVLEVDITKLTKESLSDSGLSYKDIERSKNMFVLGLLYWMYNRPLESTIRFLEQKFAKKPDIAKANIKVLKDGYHYGETTELFGETYRVKSADIGKGEYRNVTGNEATVLGLVAATRQANLPLFYGSYPITPASDILHELSALKNFGVYTFQAEDEIAAVSSAIGAAFGGSLGVTSSSGPGIALKGEAIGLAVMLELPLVILNVQRAGPSTGMPTKTEQADLLQAMYGRNGESPAAIVAPSTPADCFDAAFEACRIALQHMVPVYFLSDGYLGNGSEPWQFPKQDDLRKIEISFEPARNGEESEPFMPYKRDNNFVRSWAIPGTAGIEHRVGGLEKQENTGDVSYDPDNHQKMTDMRQAKVDKIAEFIPDQTIDSGKETGDVLVLGWGSTYGSIRTAVRELIDEGMDVSHAHIKYLNPFPKNLGELISGFNTVIVPEINSGQLVRLIRDRFMVPAKGVNKVKGRPFFVDELKEEIREIISSMESEQL</sequence>
<keyword evidence="6" id="KW-1185">Reference proteome</keyword>
<dbReference type="InterPro" id="IPR019752">
    <property type="entry name" value="Pyrv/ketoisovalerate_OxRed_cat"/>
</dbReference>
<feature type="domain" description="Pyruvate flavodoxin/ferredoxin oxidoreductase pyrimidine binding" evidence="3">
    <location>
        <begin position="260"/>
        <end position="475"/>
    </location>
</feature>
<dbReference type="Pfam" id="PF01558">
    <property type="entry name" value="POR"/>
    <property type="match status" value="1"/>
</dbReference>